<dbReference type="EC" id="2.7.7.7" evidence="2 14"/>
<evidence type="ECO:0000259" key="16">
    <source>
        <dbReference type="SMART" id="SM00475"/>
    </source>
</evidence>
<keyword evidence="8 15" id="KW-0269">Exonuclease</keyword>
<dbReference type="InterPro" id="IPR012337">
    <property type="entry name" value="RNaseH-like_sf"/>
</dbReference>
<dbReference type="EMBL" id="JAGZSV010000081">
    <property type="protein sequence ID" value="MBS6940899.1"/>
    <property type="molecule type" value="Genomic_DNA"/>
</dbReference>
<evidence type="ECO:0000256" key="12">
    <source>
        <dbReference type="ARBA" id="ARBA00049244"/>
    </source>
</evidence>
<evidence type="ECO:0000256" key="14">
    <source>
        <dbReference type="NCBIfam" id="TIGR00593"/>
    </source>
</evidence>
<dbReference type="InterPro" id="IPR029060">
    <property type="entry name" value="PIN-like_dom_sf"/>
</dbReference>
<evidence type="ECO:0000256" key="13">
    <source>
        <dbReference type="ARBA" id="ARBA00053603"/>
    </source>
</evidence>
<evidence type="ECO:0000256" key="8">
    <source>
        <dbReference type="ARBA" id="ARBA00022839"/>
    </source>
</evidence>
<dbReference type="GO" id="GO:0006261">
    <property type="term" value="P:DNA-templated DNA replication"/>
    <property type="evidence" value="ECO:0007669"/>
    <property type="project" value="UniProtKB-UniRule"/>
</dbReference>
<proteinExistence type="inferred from homology"/>
<dbReference type="SUPFAM" id="SSF53098">
    <property type="entry name" value="Ribonuclease H-like"/>
    <property type="match status" value="1"/>
</dbReference>
<dbReference type="InterPro" id="IPR043502">
    <property type="entry name" value="DNA/RNA_pol_sf"/>
</dbReference>
<evidence type="ECO:0000256" key="2">
    <source>
        <dbReference type="ARBA" id="ARBA00012417"/>
    </source>
</evidence>
<dbReference type="InterPro" id="IPR001098">
    <property type="entry name" value="DNA-dir_DNA_pol_A_palm_dom"/>
</dbReference>
<dbReference type="AlphaFoldDB" id="A0A943UXG9"/>
<evidence type="ECO:0000256" key="15">
    <source>
        <dbReference type="RuleBase" id="RU004460"/>
    </source>
</evidence>
<dbReference type="GO" id="GO:0008409">
    <property type="term" value="F:5'-3' exonuclease activity"/>
    <property type="evidence" value="ECO:0007669"/>
    <property type="project" value="UniProtKB-UniRule"/>
</dbReference>
<dbReference type="CDD" id="cd09898">
    <property type="entry name" value="H3TH_53EXO"/>
    <property type="match status" value="1"/>
</dbReference>
<dbReference type="PANTHER" id="PTHR10133">
    <property type="entry name" value="DNA POLYMERASE I"/>
    <property type="match status" value="1"/>
</dbReference>
<protein>
    <recommendedName>
        <fullName evidence="3 14">DNA polymerase I</fullName>
        <ecNumber evidence="2 14">2.7.7.7</ecNumber>
    </recommendedName>
</protein>
<comment type="catalytic activity">
    <reaction evidence="12 15">
        <text>DNA(n) + a 2'-deoxyribonucleoside 5'-triphosphate = DNA(n+1) + diphosphate</text>
        <dbReference type="Rhea" id="RHEA:22508"/>
        <dbReference type="Rhea" id="RHEA-COMP:17339"/>
        <dbReference type="Rhea" id="RHEA-COMP:17340"/>
        <dbReference type="ChEBI" id="CHEBI:33019"/>
        <dbReference type="ChEBI" id="CHEBI:61560"/>
        <dbReference type="ChEBI" id="CHEBI:173112"/>
        <dbReference type="EC" id="2.7.7.7"/>
    </reaction>
</comment>
<keyword evidence="9 15" id="KW-0239">DNA-directed DNA polymerase</keyword>
<dbReference type="Gene3D" id="3.40.50.1010">
    <property type="entry name" value="5'-nuclease"/>
    <property type="match status" value="1"/>
</dbReference>
<dbReference type="Pfam" id="PF01367">
    <property type="entry name" value="5_3_exonuc"/>
    <property type="match status" value="1"/>
</dbReference>
<comment type="similarity">
    <text evidence="1 15">Belongs to the DNA polymerase type-A family.</text>
</comment>
<dbReference type="InterPro" id="IPR036279">
    <property type="entry name" value="5-3_exonuclease_C_sf"/>
</dbReference>
<keyword evidence="10 15" id="KW-0238">DNA-binding</keyword>
<dbReference type="NCBIfam" id="TIGR00593">
    <property type="entry name" value="pola"/>
    <property type="match status" value="1"/>
</dbReference>
<dbReference type="Gene3D" id="3.30.70.370">
    <property type="match status" value="1"/>
</dbReference>
<keyword evidence="4 15" id="KW-0808">Transferase</keyword>
<dbReference type="Gene3D" id="3.30.420.10">
    <property type="entry name" value="Ribonuclease H-like superfamily/Ribonuclease H"/>
    <property type="match status" value="1"/>
</dbReference>
<dbReference type="Pfam" id="PF00476">
    <property type="entry name" value="DNA_pol_A"/>
    <property type="match status" value="1"/>
</dbReference>
<keyword evidence="15" id="KW-0378">Hydrolase</keyword>
<evidence type="ECO:0000256" key="6">
    <source>
        <dbReference type="ARBA" id="ARBA00022705"/>
    </source>
</evidence>
<evidence type="ECO:0000256" key="7">
    <source>
        <dbReference type="ARBA" id="ARBA00022763"/>
    </source>
</evidence>
<name>A0A943UXG9_9ACTN</name>
<keyword evidence="5 15" id="KW-0548">Nucleotidyltransferase</keyword>
<comment type="caution">
    <text evidence="18">The sequence shown here is derived from an EMBL/GenBank/DDBJ whole genome shotgun (WGS) entry which is preliminary data.</text>
</comment>
<dbReference type="GO" id="GO:0003887">
    <property type="term" value="F:DNA-directed DNA polymerase activity"/>
    <property type="evidence" value="ECO:0007669"/>
    <property type="project" value="UniProtKB-UniRule"/>
</dbReference>
<dbReference type="SMART" id="SM00482">
    <property type="entry name" value="POLAc"/>
    <property type="match status" value="1"/>
</dbReference>
<comment type="function">
    <text evidence="13">In addition to polymerase activity, this DNA polymerase exhibits 3'-5' and 5'-3' exonuclease activity.</text>
</comment>
<dbReference type="SUPFAM" id="SSF56672">
    <property type="entry name" value="DNA/RNA polymerases"/>
    <property type="match status" value="1"/>
</dbReference>
<evidence type="ECO:0000256" key="9">
    <source>
        <dbReference type="ARBA" id="ARBA00022932"/>
    </source>
</evidence>
<dbReference type="PANTHER" id="PTHR10133:SF27">
    <property type="entry name" value="DNA POLYMERASE NU"/>
    <property type="match status" value="1"/>
</dbReference>
<dbReference type="Gene3D" id="1.10.150.20">
    <property type="entry name" value="5' to 3' exonuclease, C-terminal subdomain"/>
    <property type="match status" value="2"/>
</dbReference>
<keyword evidence="7 15" id="KW-0227">DNA damage</keyword>
<dbReference type="Gene3D" id="1.20.1060.10">
    <property type="entry name" value="Taq DNA Polymerase, Chain T, domain 4"/>
    <property type="match status" value="1"/>
</dbReference>
<dbReference type="SUPFAM" id="SSF88723">
    <property type="entry name" value="PIN domain-like"/>
    <property type="match status" value="1"/>
</dbReference>
<dbReference type="SMART" id="SM00279">
    <property type="entry name" value="HhH2"/>
    <property type="match status" value="1"/>
</dbReference>
<gene>
    <name evidence="15 18" type="primary">polA</name>
    <name evidence="18" type="ORF">KH142_05365</name>
</gene>
<dbReference type="CDD" id="cd08637">
    <property type="entry name" value="DNA_pol_A_pol_I_C"/>
    <property type="match status" value="1"/>
</dbReference>
<dbReference type="GO" id="GO:0006302">
    <property type="term" value="P:double-strand break repair"/>
    <property type="evidence" value="ECO:0007669"/>
    <property type="project" value="TreeGrafter"/>
</dbReference>
<feature type="domain" description="DNA-directed DNA polymerase family A palm" evidence="17">
    <location>
        <begin position="638"/>
        <end position="845"/>
    </location>
</feature>
<evidence type="ECO:0000256" key="11">
    <source>
        <dbReference type="ARBA" id="ARBA00023204"/>
    </source>
</evidence>
<keyword evidence="8 15" id="KW-0540">Nuclease</keyword>
<dbReference type="InterPro" id="IPR018320">
    <property type="entry name" value="DNA_polymerase_1"/>
</dbReference>
<evidence type="ECO:0000256" key="3">
    <source>
        <dbReference type="ARBA" id="ARBA00020311"/>
    </source>
</evidence>
<reference evidence="18" key="1">
    <citation type="submission" date="2021-02" db="EMBL/GenBank/DDBJ databases">
        <title>Infant gut strain persistence is associated with maternal origin, phylogeny, and functional potential including surface adhesion and iron acquisition.</title>
        <authorList>
            <person name="Lou Y.C."/>
        </authorList>
    </citation>
    <scope>NUCLEOTIDE SEQUENCE</scope>
    <source>
        <strain evidence="18">L2_039_000G1_dasL2_039_000G1_concoct_11</strain>
    </source>
</reference>
<dbReference type="SMART" id="SM00475">
    <property type="entry name" value="53EXOc"/>
    <property type="match status" value="1"/>
</dbReference>
<dbReference type="FunFam" id="1.10.150.20:FF:000003">
    <property type="entry name" value="DNA polymerase I"/>
    <property type="match status" value="1"/>
</dbReference>
<dbReference type="InterPro" id="IPR020046">
    <property type="entry name" value="5-3_exonucl_a-hlix_arch_N"/>
</dbReference>
<accession>A0A943UXG9</accession>
<evidence type="ECO:0000256" key="4">
    <source>
        <dbReference type="ARBA" id="ARBA00022679"/>
    </source>
</evidence>
<dbReference type="Proteomes" id="UP000727506">
    <property type="component" value="Unassembled WGS sequence"/>
</dbReference>
<dbReference type="GO" id="GO:0003677">
    <property type="term" value="F:DNA binding"/>
    <property type="evidence" value="ECO:0007669"/>
    <property type="project" value="UniProtKB-UniRule"/>
</dbReference>
<evidence type="ECO:0000256" key="10">
    <source>
        <dbReference type="ARBA" id="ARBA00023125"/>
    </source>
</evidence>
<evidence type="ECO:0000259" key="17">
    <source>
        <dbReference type="SMART" id="SM00482"/>
    </source>
</evidence>
<dbReference type="InterPro" id="IPR002421">
    <property type="entry name" value="5-3_exonuclease"/>
</dbReference>
<dbReference type="Pfam" id="PF02739">
    <property type="entry name" value="5_3_exonuc_N"/>
    <property type="match status" value="1"/>
</dbReference>
<dbReference type="FunFam" id="1.10.150.20:FF:000002">
    <property type="entry name" value="DNA polymerase I"/>
    <property type="match status" value="1"/>
</dbReference>
<evidence type="ECO:0000313" key="18">
    <source>
        <dbReference type="EMBL" id="MBS6940899.1"/>
    </source>
</evidence>
<dbReference type="InterPro" id="IPR036397">
    <property type="entry name" value="RNaseH_sf"/>
</dbReference>
<keyword evidence="11 15" id="KW-0234">DNA repair</keyword>
<keyword evidence="6 15" id="KW-0235">DNA replication</keyword>
<dbReference type="CDD" id="cd09859">
    <property type="entry name" value="PIN_53EXO"/>
    <property type="match status" value="1"/>
</dbReference>
<dbReference type="InterPro" id="IPR020045">
    <property type="entry name" value="DNA_polI_H3TH"/>
</dbReference>
<dbReference type="PRINTS" id="PR00868">
    <property type="entry name" value="DNAPOLI"/>
</dbReference>
<dbReference type="SUPFAM" id="SSF47807">
    <property type="entry name" value="5' to 3' exonuclease, C-terminal subdomain"/>
    <property type="match status" value="1"/>
</dbReference>
<organism evidence="18 19">
    <name type="scientific">Slackia piriformis</name>
    <dbReference type="NCBI Taxonomy" id="626934"/>
    <lineage>
        <taxon>Bacteria</taxon>
        <taxon>Bacillati</taxon>
        <taxon>Actinomycetota</taxon>
        <taxon>Coriobacteriia</taxon>
        <taxon>Eggerthellales</taxon>
        <taxon>Eggerthellaceae</taxon>
        <taxon>Slackia</taxon>
    </lineage>
</organism>
<evidence type="ECO:0000313" key="19">
    <source>
        <dbReference type="Proteomes" id="UP000727506"/>
    </source>
</evidence>
<comment type="function">
    <text evidence="15">In addition to polymerase activity, this DNA polymerase exhibits 5'-3' exonuclease activity.</text>
</comment>
<dbReference type="NCBIfam" id="NF004397">
    <property type="entry name" value="PRK05755.1"/>
    <property type="match status" value="1"/>
</dbReference>
<evidence type="ECO:0000256" key="5">
    <source>
        <dbReference type="ARBA" id="ARBA00022695"/>
    </source>
</evidence>
<dbReference type="InterPro" id="IPR008918">
    <property type="entry name" value="HhH2"/>
</dbReference>
<evidence type="ECO:0000256" key="1">
    <source>
        <dbReference type="ARBA" id="ARBA00007705"/>
    </source>
</evidence>
<sequence>MPNTTKKIAVIDGNSLMHRAFHAVPPTMNAPDGTPTNAVFGFMSMFLKLYETMLPDAVICAFDAGRPAFRMEALEQYKATRPPMDDALRAQFPVVESLLEAMNVPVVRIKGWEGDDVLGSIAAMDEKLGYETLLITGDKDAYQLVSDLTCVVTTKKGISDVAVYGPAEVKERYGVTPEQFPDFLGLKGDSSDNIPGVVGIGDKGAAKLLQNFGSIDGIYENLDKLKGKQLQNLSENKDAALVSRRVATIVRDLDIDIDLEAAAFPSFDEERVAEAFRALRFNAHLSKVLSLAGADASLAAPAKLELPDAELLEGDDARAALDAAIAAGVMMGVEFYEPAQESLFEPASTLFVGTQEQVLSFSGSEGVEAFARIVREGAFCALDVKHALQKVYPADGADAAAVELADVADARYFDIGLAAYLLNSNTSRYEYAMLCDTYLGAALPEFDADEAAAAAHALVARRLSDALREALEKDGSLACYTDIDAPLVATLVGMERVGAALDTDSLAQMGSVTKAEIDALKEEIFALAGEEFNVDSPKQLGHILFEVLGLPTGKKNQRGFSTDAKTLKNLEDKHPIARKVLRYRELAKMQSTYIDALPRMRGGDGRVHTSFNQTVTTTGRLSSSDPNLQNIPVRTEFGRRIRECFVPLREGDVFVSADYSQIELRLLAHLSGDESLIDSFCGGADFHAATAARVFGIPVEEITSEMRSRAKAVNFGIVYGQQAFGLASSLGIGFKEAQEMIDRYFEVHPRVRAYLDEMVAEAKETGYAVTMFGRKRHIPELRAGNAVQRGFGERTAMNHPMQGSAADIIKLAMNEVARRLAADGFESRLMLQVHDELDFSVPREELDALSTMVEEVMSGVVELKVPLLVDVQSGTNWAQAH</sequence>
<dbReference type="FunFam" id="1.20.1060.10:FF:000001">
    <property type="entry name" value="DNA polymerase I"/>
    <property type="match status" value="1"/>
</dbReference>
<feature type="domain" description="5'-3' exonuclease" evidence="16">
    <location>
        <begin position="6"/>
        <end position="265"/>
    </location>
</feature>
<dbReference type="InterPro" id="IPR002298">
    <property type="entry name" value="DNA_polymerase_A"/>
</dbReference>